<sequence length="1873" mass="210466">MKSLAKASKLVQGSSTSPIAIQSSIMLIRTDGVKFLCPNAALPDPATGTTSATCTLIYGSHIYVTHGHWKPIALTMISNLSRRFLSGDKDVSKLVLKIGSVRLPVAGAVRPEFVPARVGGSGIRSSNNEILTHLKWLLQKEILGQDTFLMGVPGSSRTNIALEYLELCNREYEYLAVTRDTTEADIKQRREIRGGTAFYTDLCAVRAALQGRVLVIDGVEKAERNVLPILNNLLENREMQLDDGRYLMHHDKYDKLKNNYTPDQLRAMGIERVSERFHVIALGLPVPKFPGNSLDPPLRSRFQCRTVPEPSFESTRRLCSGLAPNVSSNSISDLISMIYAINSQSELGIPRVSMELLPRIMRIWNINPLYSAVNMFDLVYPCRSMFKEYQTRLVEDFVKKFISERTPPPSSVIASVEMVDNETRKADIWIEQSGNRLTFTTDVTKPSCSEERDFVSTPQHETLLANLAIAHSQGDFALIGNKGSGKTKLVGELAARLGFTTDTMVLYQDMNSRELFQRRRMLDSGDTLWEDSQLVAAAKRGDVCVLDGVEKVHWSTLESLGTLCHHRLLFLPDGSRMVGEEEFRNIQERTGYDEALLSSRGVFRIPRSFRLVLIGDTSAENVWLKESVMSLMPFLQLQKLTNEEQCCIINEMVPPGAAETTRKLINFVERLRSSSDAGLRGVALSLSMRKLIHIVKRDCLHPGELRGLVENASLAKFLPSVTRLSFYAELDKAGFAADSATSTEFSDDVSFLLSQHSVQDRNEALIPDVLFYDNDQHMSIIRNMARDMRLGAHLLLIGNQGVGKNKITDRFLHLIQRPRHYMQLHRDTTVESLTMQTTVENGVLRYEDSALVRAARDGHVLVVDEADKAPLHVVAFFKSLLDSGTLLLGDGRRIQPASAPPRDRSIILHPDFRIIMLANRPGFPFLGNDLFGVLGDLFSVHMVDNPSRESELDMLKKYAPDVENATLLKLMAAFTELREMVNDGVLQYPYSIRELVNIAKHINKFPEDSITAAIRNVFDFDSFSTDAVKLIQEVFQKHGVPFGIEELSKRIFLSHRFPIDPSSPVGVWGLDSSGVSVEVNTNEAHLIVKDDIPMKYKSLKLVKEHMRTKQFTEQDCAWQIPMLDVNICSDGLVVGNTLVVATVNPPRLYLMRDLNEANQVHEVDISPMFKSLRHLLKYQPRLTLSTCGNEKILVHEEVTNSMCIVDLKRDLIQHINLGSSAFDSLAKILNSSEYRLVRGASTLFARDGKQLFVIKEDGFVTLMNLKEEISNVFLLQEDRYVVKQKNGSYGFLFREGNTWKLQSISTNFTTPIDIDGICVHENSVHLSDENFYFLKSGFPLSLDSKEVLGSARHKLSDVVDIRRPHYLSDEETKKFVNPQRNFVIMRDGVVVRAQPNWNVPKDALKEAKHGVHNVGGFLEAVDSVNGLVQYVPVPSAKHQSYHGSWISTISRTQFVIVPYSDDKVLTVDTNGGVRSFELSPTTLGRSYNEWNHLVGGTEDQNLRIEFEREPDAFDISKLLDPKIGKFDPSNAPHHGGNQWMGGTGGYSTAGLGGVGGPFRLDAGHDVHQMPDSAKQRVPEHILKKAREISRAEYQKKLKEIAMSEYDGEAYMSLWNKIEKHSTLLRSIIEQLEAKEKERQWARHQTSGDLDDGKLIEGIVGERNIYKRRIDKLPELGAPQLKPKKMRLCFDVSGSMYRFNGYDQRLNKSLEAALMVMTSFEGKHDKITYDIVGHSGDGPCIEFVTKGHYPKNNKERLDILKQMLAHTQFCASGDFTVEGLDDAMKTLSKEKDCDERFVVLISDANLDRYGISPKDLLKVMNRHENVRSFVILIGSLGQQAVRLQASLPVGKAFVCENMSDLPKIMQNIFTSTLA</sequence>
<gene>
    <name evidence="2" type="primary">Necator_chrIII.g12404</name>
    <name evidence="2" type="ORF">RB195_011638</name>
</gene>
<evidence type="ECO:0000313" key="2">
    <source>
        <dbReference type="EMBL" id="KAK6745049.1"/>
    </source>
</evidence>
<proteinExistence type="predicted"/>
<accession>A0ABR1D3D5</accession>
<dbReference type="InterPro" id="IPR011704">
    <property type="entry name" value="ATPase_dyneun-rel_AAA"/>
</dbReference>
<dbReference type="SUPFAM" id="SSF53300">
    <property type="entry name" value="vWA-like"/>
    <property type="match status" value="1"/>
</dbReference>
<comment type="caution">
    <text evidence="2">The sequence shown here is derived from an EMBL/GenBank/DDBJ whole genome shotgun (WGS) entry which is preliminary data.</text>
</comment>
<dbReference type="SUPFAM" id="SSF52540">
    <property type="entry name" value="P-loop containing nucleoside triphosphate hydrolases"/>
    <property type="match status" value="3"/>
</dbReference>
<dbReference type="Gene3D" id="3.40.50.410">
    <property type="entry name" value="von Willebrand factor, type A domain"/>
    <property type="match status" value="1"/>
</dbReference>
<dbReference type="SMART" id="SM00327">
    <property type="entry name" value="VWA"/>
    <property type="match status" value="1"/>
</dbReference>
<dbReference type="PROSITE" id="PS50234">
    <property type="entry name" value="VWFA"/>
    <property type="match status" value="1"/>
</dbReference>
<dbReference type="Pfam" id="PF00092">
    <property type="entry name" value="VWA"/>
    <property type="match status" value="1"/>
</dbReference>
<dbReference type="InterPro" id="IPR036465">
    <property type="entry name" value="vWFA_dom_sf"/>
</dbReference>
<organism evidence="2 3">
    <name type="scientific">Necator americanus</name>
    <name type="common">Human hookworm</name>
    <dbReference type="NCBI Taxonomy" id="51031"/>
    <lineage>
        <taxon>Eukaryota</taxon>
        <taxon>Metazoa</taxon>
        <taxon>Ecdysozoa</taxon>
        <taxon>Nematoda</taxon>
        <taxon>Chromadorea</taxon>
        <taxon>Rhabditida</taxon>
        <taxon>Rhabditina</taxon>
        <taxon>Rhabditomorpha</taxon>
        <taxon>Strongyloidea</taxon>
        <taxon>Ancylostomatidae</taxon>
        <taxon>Bunostominae</taxon>
        <taxon>Necator</taxon>
    </lineage>
</organism>
<dbReference type="EMBL" id="JAVFWL010000003">
    <property type="protein sequence ID" value="KAK6745049.1"/>
    <property type="molecule type" value="Genomic_DNA"/>
</dbReference>
<dbReference type="InterPro" id="IPR027417">
    <property type="entry name" value="P-loop_NTPase"/>
</dbReference>
<dbReference type="PANTHER" id="PTHR21610:SF9">
    <property type="entry name" value="VON WILLEBRAND FACTOR A DOMAIN-CONTAINING PROTEIN 8"/>
    <property type="match status" value="1"/>
</dbReference>
<evidence type="ECO:0000259" key="1">
    <source>
        <dbReference type="PROSITE" id="PS50234"/>
    </source>
</evidence>
<name>A0ABR1D3D5_NECAM</name>
<protein>
    <recommendedName>
        <fullName evidence="1">VWFA domain-containing protein</fullName>
    </recommendedName>
</protein>
<dbReference type="Gene3D" id="3.40.50.300">
    <property type="entry name" value="P-loop containing nucleotide triphosphate hydrolases"/>
    <property type="match status" value="3"/>
</dbReference>
<keyword evidence="3" id="KW-1185">Reference proteome</keyword>
<dbReference type="SMART" id="SM00382">
    <property type="entry name" value="AAA"/>
    <property type="match status" value="3"/>
</dbReference>
<evidence type="ECO:0000313" key="3">
    <source>
        <dbReference type="Proteomes" id="UP001303046"/>
    </source>
</evidence>
<reference evidence="2 3" key="1">
    <citation type="submission" date="2023-08" db="EMBL/GenBank/DDBJ databases">
        <title>A Necator americanus chromosomal reference genome.</title>
        <authorList>
            <person name="Ilik V."/>
            <person name="Petrzelkova K.J."/>
            <person name="Pardy F."/>
            <person name="Fuh T."/>
            <person name="Niatou-Singa F.S."/>
            <person name="Gouil Q."/>
            <person name="Baker L."/>
            <person name="Ritchie M.E."/>
            <person name="Jex A.R."/>
            <person name="Gazzola D."/>
            <person name="Li H."/>
            <person name="Toshio Fujiwara R."/>
            <person name="Zhan B."/>
            <person name="Aroian R.V."/>
            <person name="Pafco B."/>
            <person name="Schwarz E.M."/>
        </authorList>
    </citation>
    <scope>NUCLEOTIDE SEQUENCE [LARGE SCALE GENOMIC DNA]</scope>
    <source>
        <strain evidence="2 3">Aroian</strain>
        <tissue evidence="2">Whole animal</tissue>
    </source>
</reference>
<dbReference type="InterPro" id="IPR003593">
    <property type="entry name" value="AAA+_ATPase"/>
</dbReference>
<dbReference type="InterPro" id="IPR039891">
    <property type="entry name" value="VWA8"/>
</dbReference>
<dbReference type="Pfam" id="PF07728">
    <property type="entry name" value="AAA_5"/>
    <property type="match status" value="3"/>
</dbReference>
<dbReference type="Proteomes" id="UP001303046">
    <property type="component" value="Unassembled WGS sequence"/>
</dbReference>
<feature type="domain" description="VWFA" evidence="1">
    <location>
        <begin position="1684"/>
        <end position="1867"/>
    </location>
</feature>
<dbReference type="InterPro" id="IPR002035">
    <property type="entry name" value="VWF_A"/>
</dbReference>
<dbReference type="PANTHER" id="PTHR21610">
    <property type="entry name" value="VON WILLEBRAND FACTOR A DOMAIN-CONTAINING PROTEIN 8"/>
    <property type="match status" value="1"/>
</dbReference>